<dbReference type="InterPro" id="IPR036388">
    <property type="entry name" value="WH-like_DNA-bd_sf"/>
</dbReference>
<dbReference type="EMBL" id="JALBUR010000001">
    <property type="protein sequence ID" value="MDX8418641.1"/>
    <property type="molecule type" value="Genomic_DNA"/>
</dbReference>
<evidence type="ECO:0000313" key="5">
    <source>
        <dbReference type="Proteomes" id="UP001286174"/>
    </source>
</evidence>
<reference evidence="4 5" key="1">
    <citation type="submission" date="2022-03" db="EMBL/GenBank/DDBJ databases">
        <title>Novel taxa within the pig intestine.</title>
        <authorList>
            <person name="Wylensek D."/>
            <person name="Bishof K."/>
            <person name="Afrizal A."/>
            <person name="Clavel T."/>
        </authorList>
    </citation>
    <scope>NUCLEOTIDE SEQUENCE [LARGE SCALE GENOMIC DNA]</scope>
    <source>
        <strain evidence="4 5">CLA-KB-P133</strain>
    </source>
</reference>
<dbReference type="SUPFAM" id="SSF53448">
    <property type="entry name" value="Nucleotide-diphospho-sugar transferases"/>
    <property type="match status" value="1"/>
</dbReference>
<gene>
    <name evidence="4" type="ORF">MOZ60_00870</name>
</gene>
<dbReference type="CDD" id="cd00761">
    <property type="entry name" value="Glyco_tranf_GTA_type"/>
    <property type="match status" value="1"/>
</dbReference>
<dbReference type="EC" id="2.4.-.-" evidence="4"/>
<dbReference type="AlphaFoldDB" id="A0AB35U0J8"/>
<comment type="caution">
    <text evidence="4">The sequence shown here is derived from an EMBL/GenBank/DDBJ whole genome shotgun (WGS) entry which is preliminary data.</text>
</comment>
<dbReference type="Gene3D" id="1.10.10.10">
    <property type="entry name" value="Winged helix-like DNA-binding domain superfamily/Winged helix DNA-binding domain"/>
    <property type="match status" value="1"/>
</dbReference>
<protein>
    <submittedName>
        <fullName evidence="4">Glycosyltransferase</fullName>
        <ecNumber evidence="4">2.4.-.-</ecNumber>
    </submittedName>
</protein>
<sequence length="432" mass="49267">MPEVSIILPVYQAEKYLVRCIDSVLHQEYQDFELICVDDGSRDHSPSILDDYAQRDKRVVVIHQANAGVSTARNNGLARAKGTYIQFLDADDWIASNATMELVRCAKQSNADMVVADFYRVVGTKVARKGSIISDDVLTLEEYADCMKLSPADFYYGVLWNKLYRNDMIQKYHLQMDPKVSYCEDFIFNLEYLLHCHAIAPLQIPVYYYVKTEGSLVTQSLSPSRMLQSRSLVFSYYDAFFRHVLNEEEYRRSRPEIAGYLVSAASDDLVMPMAPGTMKLGKETVQAVWRTDGSFHYAVLLFYLRKAYETQLNTVAIKNNLDLEDVLVFEAVRNSNMFSTMREIMDFTGLSYAATAGSVQKLVSRHLLHVEIMNSFHIKTGSRSQDLSHDIDVALSDLNQVEAKGLDDSQAQQLMQFLRVIVHNLENFVSHV</sequence>
<dbReference type="InterPro" id="IPR001173">
    <property type="entry name" value="Glyco_trans_2-like"/>
</dbReference>
<dbReference type="PANTHER" id="PTHR22916">
    <property type="entry name" value="GLYCOSYLTRANSFERASE"/>
    <property type="match status" value="1"/>
</dbReference>
<evidence type="ECO:0000256" key="1">
    <source>
        <dbReference type="ARBA" id="ARBA00022676"/>
    </source>
</evidence>
<keyword evidence="5" id="KW-1185">Reference proteome</keyword>
<keyword evidence="1 4" id="KW-0328">Glycosyltransferase</keyword>
<accession>A0AB35U0J8</accession>
<dbReference type="InterPro" id="IPR036390">
    <property type="entry name" value="WH_DNA-bd_sf"/>
</dbReference>
<dbReference type="Pfam" id="PF00535">
    <property type="entry name" value="Glycos_transf_2"/>
    <property type="match status" value="1"/>
</dbReference>
<keyword evidence="2 4" id="KW-0808">Transferase</keyword>
<dbReference type="PANTHER" id="PTHR22916:SF51">
    <property type="entry name" value="GLYCOSYLTRANSFERASE EPSH-RELATED"/>
    <property type="match status" value="1"/>
</dbReference>
<organism evidence="4 5">
    <name type="scientific">Grylomicrobium aquisgranensis</name>
    <dbReference type="NCBI Taxonomy" id="2926318"/>
    <lineage>
        <taxon>Bacteria</taxon>
        <taxon>Bacillati</taxon>
        <taxon>Bacillota</taxon>
        <taxon>Erysipelotrichia</taxon>
        <taxon>Erysipelotrichales</taxon>
        <taxon>Erysipelotrichaceae</taxon>
        <taxon>Grylomicrobium</taxon>
    </lineage>
</organism>
<dbReference type="Proteomes" id="UP001286174">
    <property type="component" value="Unassembled WGS sequence"/>
</dbReference>
<proteinExistence type="predicted"/>
<dbReference type="InterPro" id="IPR029044">
    <property type="entry name" value="Nucleotide-diphossugar_trans"/>
</dbReference>
<evidence type="ECO:0000256" key="2">
    <source>
        <dbReference type="ARBA" id="ARBA00022679"/>
    </source>
</evidence>
<dbReference type="SUPFAM" id="SSF46785">
    <property type="entry name" value="Winged helix' DNA-binding domain"/>
    <property type="match status" value="1"/>
</dbReference>
<dbReference type="GO" id="GO:0016757">
    <property type="term" value="F:glycosyltransferase activity"/>
    <property type="evidence" value="ECO:0007669"/>
    <property type="project" value="UniProtKB-KW"/>
</dbReference>
<dbReference type="Gene3D" id="3.90.550.10">
    <property type="entry name" value="Spore Coat Polysaccharide Biosynthesis Protein SpsA, Chain A"/>
    <property type="match status" value="1"/>
</dbReference>
<dbReference type="RefSeq" id="WP_370595316.1">
    <property type="nucleotide sequence ID" value="NZ_JALBUR010000001.1"/>
</dbReference>
<evidence type="ECO:0000313" key="4">
    <source>
        <dbReference type="EMBL" id="MDX8418641.1"/>
    </source>
</evidence>
<name>A0AB35U0J8_9FIRM</name>
<evidence type="ECO:0000259" key="3">
    <source>
        <dbReference type="Pfam" id="PF00535"/>
    </source>
</evidence>
<feature type="domain" description="Glycosyltransferase 2-like" evidence="3">
    <location>
        <begin position="5"/>
        <end position="131"/>
    </location>
</feature>